<gene>
    <name evidence="1" type="ORF">Tsubulata_022822</name>
</gene>
<evidence type="ECO:0000313" key="2">
    <source>
        <dbReference type="Proteomes" id="UP001141552"/>
    </source>
</evidence>
<organism evidence="1 2">
    <name type="scientific">Turnera subulata</name>
    <dbReference type="NCBI Taxonomy" id="218843"/>
    <lineage>
        <taxon>Eukaryota</taxon>
        <taxon>Viridiplantae</taxon>
        <taxon>Streptophyta</taxon>
        <taxon>Embryophyta</taxon>
        <taxon>Tracheophyta</taxon>
        <taxon>Spermatophyta</taxon>
        <taxon>Magnoliopsida</taxon>
        <taxon>eudicotyledons</taxon>
        <taxon>Gunneridae</taxon>
        <taxon>Pentapetalae</taxon>
        <taxon>rosids</taxon>
        <taxon>fabids</taxon>
        <taxon>Malpighiales</taxon>
        <taxon>Passifloraceae</taxon>
        <taxon>Turnera</taxon>
    </lineage>
</organism>
<keyword evidence="2" id="KW-1185">Reference proteome</keyword>
<sequence>MDFSEQPVCVLNTPESHKAKPPSLSCLLLRYVDVHDLPVFGQSDIHQQDAMMGRYSQNTAVVDSYLYLFRTPFGEIGEFVSLSLRWWWGVWVRCLSMELSKRNFFFLENENASVNLFAMAVGINQSDLVDAMVKKFVLSNFSVMLFHYDGIVDEWKKFEWNERVIHVSAHSQTKWWFAKRFLHPDIVAKYSYIFLWDEDLGVENFNPQQYVKIVKSEGLEISQPALDPQKSEIHQQITARIHRSVVHRRTIKTGLCDHNSTAPPCTGWVEMMAPVFTRAAWRCVWYMIQGDRTKNVGIVDSEYIVHHGRPTLGSVNKHKITLSNDNSTTPNAENITNALSAVRRQSFTEFKIFQNRWIRAVDNDPCWVDPHN</sequence>
<dbReference type="Proteomes" id="UP001141552">
    <property type="component" value="Unassembled WGS sequence"/>
</dbReference>
<dbReference type="EMBL" id="JAKUCV010004964">
    <property type="protein sequence ID" value="KAJ4833379.1"/>
    <property type="molecule type" value="Genomic_DNA"/>
</dbReference>
<protein>
    <submittedName>
        <fullName evidence="1">Uncharacterized protein</fullName>
    </submittedName>
</protein>
<dbReference type="PANTHER" id="PTHR31210">
    <property type="entry name" value="OS06G0731900 PROTEIN"/>
    <property type="match status" value="1"/>
</dbReference>
<comment type="caution">
    <text evidence="1">The sequence shown here is derived from an EMBL/GenBank/DDBJ whole genome shotgun (WGS) entry which is preliminary data.</text>
</comment>
<dbReference type="Pfam" id="PF05212">
    <property type="entry name" value="DUF707"/>
    <property type="match status" value="1"/>
</dbReference>
<accession>A0A9Q0FMC9</accession>
<dbReference type="PANTHER" id="PTHR31210:SF74">
    <property type="entry name" value="LYSINE KETOGLUTARATE REDUCTASE TRANS-SPLICING-LIKE PROTEIN"/>
    <property type="match status" value="1"/>
</dbReference>
<evidence type="ECO:0000313" key="1">
    <source>
        <dbReference type="EMBL" id="KAJ4833379.1"/>
    </source>
</evidence>
<dbReference type="AlphaFoldDB" id="A0A9Q0FMC9"/>
<reference evidence="1" key="1">
    <citation type="submission" date="2022-02" db="EMBL/GenBank/DDBJ databases">
        <authorList>
            <person name="Henning P.M."/>
            <person name="McCubbin A.G."/>
            <person name="Shore J.S."/>
        </authorList>
    </citation>
    <scope>NUCLEOTIDE SEQUENCE</scope>
    <source>
        <strain evidence="1">F60SS</strain>
        <tissue evidence="1">Leaves</tissue>
    </source>
</reference>
<proteinExistence type="predicted"/>
<name>A0A9Q0FMC9_9ROSI</name>
<dbReference type="InterPro" id="IPR007877">
    <property type="entry name" value="DUF707"/>
</dbReference>
<reference evidence="1" key="2">
    <citation type="journal article" date="2023" name="Plants (Basel)">
        <title>Annotation of the Turnera subulata (Passifloraceae) Draft Genome Reveals the S-Locus Evolved after the Divergence of Turneroideae from Passifloroideae in a Stepwise Manner.</title>
        <authorList>
            <person name="Henning P.M."/>
            <person name="Roalson E.H."/>
            <person name="Mir W."/>
            <person name="McCubbin A.G."/>
            <person name="Shore J.S."/>
        </authorList>
    </citation>
    <scope>NUCLEOTIDE SEQUENCE</scope>
    <source>
        <strain evidence="1">F60SS</strain>
    </source>
</reference>
<dbReference type="OrthoDB" id="9985979at2759"/>